<feature type="region of interest" description="Disordered" evidence="1">
    <location>
        <begin position="57"/>
        <end position="113"/>
    </location>
</feature>
<evidence type="ECO:0000313" key="3">
    <source>
        <dbReference type="Proteomes" id="UP000324222"/>
    </source>
</evidence>
<feature type="region of interest" description="Disordered" evidence="1">
    <location>
        <begin position="1"/>
        <end position="37"/>
    </location>
</feature>
<sequence length="134" mass="14075">MKAHLARTAGFRHFPPYRLRHPRDPRGQGKEPAAVCVPPTGFPEILLGLTKARGAGVDGAPGGHDARGYQRAISNWYTSHPPPPPPPPPPPSAAAAAAAVPPTPPVRPSVHPSIPSLCKTSHLHSADDVKLTLI</sequence>
<dbReference type="EMBL" id="VSRR010004803">
    <property type="protein sequence ID" value="MPC40759.1"/>
    <property type="molecule type" value="Genomic_DNA"/>
</dbReference>
<reference evidence="2 3" key="1">
    <citation type="submission" date="2019-05" db="EMBL/GenBank/DDBJ databases">
        <title>Another draft genome of Portunus trituberculatus and its Hox gene families provides insights of decapod evolution.</title>
        <authorList>
            <person name="Jeong J.-H."/>
            <person name="Song I."/>
            <person name="Kim S."/>
            <person name="Choi T."/>
            <person name="Kim D."/>
            <person name="Ryu S."/>
            <person name="Kim W."/>
        </authorList>
    </citation>
    <scope>NUCLEOTIDE SEQUENCE [LARGE SCALE GENOMIC DNA]</scope>
    <source>
        <tissue evidence="2">Muscle</tissue>
    </source>
</reference>
<evidence type="ECO:0000256" key="1">
    <source>
        <dbReference type="SAM" id="MobiDB-lite"/>
    </source>
</evidence>
<protein>
    <submittedName>
        <fullName evidence="2">Uncharacterized protein</fullName>
    </submittedName>
</protein>
<comment type="caution">
    <text evidence="2">The sequence shown here is derived from an EMBL/GenBank/DDBJ whole genome shotgun (WGS) entry which is preliminary data.</text>
</comment>
<keyword evidence="3" id="KW-1185">Reference proteome</keyword>
<feature type="compositionally biased region" description="Pro residues" evidence="1">
    <location>
        <begin position="80"/>
        <end position="92"/>
    </location>
</feature>
<proteinExistence type="predicted"/>
<organism evidence="2 3">
    <name type="scientific">Portunus trituberculatus</name>
    <name type="common">Swimming crab</name>
    <name type="synonym">Neptunus trituberculatus</name>
    <dbReference type="NCBI Taxonomy" id="210409"/>
    <lineage>
        <taxon>Eukaryota</taxon>
        <taxon>Metazoa</taxon>
        <taxon>Ecdysozoa</taxon>
        <taxon>Arthropoda</taxon>
        <taxon>Crustacea</taxon>
        <taxon>Multicrustacea</taxon>
        <taxon>Malacostraca</taxon>
        <taxon>Eumalacostraca</taxon>
        <taxon>Eucarida</taxon>
        <taxon>Decapoda</taxon>
        <taxon>Pleocyemata</taxon>
        <taxon>Brachyura</taxon>
        <taxon>Eubrachyura</taxon>
        <taxon>Portunoidea</taxon>
        <taxon>Portunidae</taxon>
        <taxon>Portuninae</taxon>
        <taxon>Portunus</taxon>
    </lineage>
</organism>
<name>A0A5B7F6B5_PORTR</name>
<dbReference type="AlphaFoldDB" id="A0A5B7F6B5"/>
<gene>
    <name evidence="2" type="ORF">E2C01_034325</name>
</gene>
<evidence type="ECO:0000313" key="2">
    <source>
        <dbReference type="EMBL" id="MPC40759.1"/>
    </source>
</evidence>
<dbReference type="Proteomes" id="UP000324222">
    <property type="component" value="Unassembled WGS sequence"/>
</dbReference>
<accession>A0A5B7F6B5</accession>